<dbReference type="EMBL" id="CP002039">
    <property type="protein sequence ID" value="ADJ61578.1"/>
    <property type="molecule type" value="Genomic_DNA"/>
</dbReference>
<accession>D8ITT7</accession>
<dbReference type="KEGG" id="hse:Hsero_0048"/>
<reference evidence="1 2" key="1">
    <citation type="submission" date="2010-04" db="EMBL/GenBank/DDBJ databases">
        <title>The genome of Herbaspirillum seropedicae SmR1, an endophytic, nitrogen-fixing, plant-growth promoting beta-Proteobacteria.</title>
        <authorList>
            <person name="Pedrosa F.O."/>
            <person name="Monteiro R.A."/>
            <person name="Wassem R."/>
            <person name="Cruz L.M."/>
            <person name="Ayub R.A."/>
            <person name="Colauto N.B."/>
            <person name="Fernandez M.A."/>
            <person name="Fungaro M.H.P."/>
            <person name="Grisard E.C."/>
            <person name="Hungria M."/>
            <person name="Madeira H.M.F."/>
            <person name="Nodari R.O."/>
            <person name="Osaku C.A."/>
            <person name="Petzl-Erler M.L."/>
            <person name="Terenzi H."/>
            <person name="Vieira L.G.E."/>
            <person name="Almeida M.I.M."/>
            <person name="Alves L.R."/>
            <person name="Arantes O.M.N."/>
            <person name="Balsanelli E."/>
            <person name="Barcellos F.G."/>
            <person name="Baura V.A."/>
            <person name="Binde D.R."/>
            <person name="Campo R.J."/>
            <person name="Chubatsu L.S."/>
            <person name="Chueire L.M.O."/>
            <person name="Ciferri R.R."/>
            <person name="Correa L.C."/>
            <person name="da Conceicao Silva J.L."/>
            <person name="Dabul A.N.G."/>
            <person name="Dambros B.P."/>
            <person name="Faoro H."/>
            <person name="Favetti A."/>
            <person name="Friedermann G."/>
            <person name="Furlaneto M.C."/>
            <person name="Gasques L.S."/>
            <person name="Gimenes C.C.T."/>
            <person name="Gioppo N.M.R."/>
            <person name="Glienke-Blanco C."/>
            <person name="Godoy L.P."/>
            <person name="Guerra M.P."/>
            <person name="Karp S."/>
            <person name="Kava-Cordeiro V."/>
            <person name="Margarido V.P."/>
            <person name="Mathioni S.M."/>
            <person name="Menck-Soares M.A."/>
            <person name="Murace N.K."/>
            <person name="Nicolas M.F."/>
            <person name="Oliveira C.E.C."/>
            <person name="Pagnan N.A.B."/>
            <person name="Pamphile J.A."/>
            <person name="Patussi E.V."/>
            <person name="Pereira L.F.P."/>
            <person name="Pereira-Ferrari L."/>
            <person name="Pinto F.G.S."/>
            <person name="Precoma C."/>
            <person name="Prioli A.J."/>
            <person name="Prioli S.M.A.P."/>
            <person name="Raittz R.T."/>
            <person name="Ramos H.J.O."/>
            <person name="Ribeiro E.M.S.F."/>
            <person name="Rigo L.U."/>
            <person name="Rocha C.L.M.S.C."/>
            <person name="Rocha S.N."/>
            <person name="Santos K."/>
            <person name="Satori D."/>
            <person name="Silva A.G."/>
            <person name="Simao R.C.G."/>
            <person name="Soares M.A.M."/>
            <person name="Souza E.M."/>
            <person name="Steffens M.B.R."/>
            <person name="Steindel M."/>
            <person name="Tadra-Sfeir M.Z."/>
            <person name="Takahashi E.K."/>
            <person name="Torres R.A."/>
            <person name="Valle J.S."/>
            <person name="Vernal J.I."/>
            <person name="Vilas-Boas L.A."/>
            <person name="Watanabe M.A.E."/>
            <person name="Weiss V.A."/>
            <person name="Yates M.A."/>
            <person name="Souza E.M."/>
        </authorList>
    </citation>
    <scope>NUCLEOTIDE SEQUENCE [LARGE SCALE GENOMIC DNA]</scope>
    <source>
        <strain evidence="1 2">SmR1</strain>
    </source>
</reference>
<dbReference type="Proteomes" id="UP000000329">
    <property type="component" value="Chromosome"/>
</dbReference>
<evidence type="ECO:0000313" key="2">
    <source>
        <dbReference type="Proteomes" id="UP000000329"/>
    </source>
</evidence>
<dbReference type="STRING" id="757424.Hsero_0048"/>
<protein>
    <submittedName>
        <fullName evidence="1">Uncharacterized protein</fullName>
    </submittedName>
</protein>
<evidence type="ECO:0000313" key="1">
    <source>
        <dbReference type="EMBL" id="ADJ61578.1"/>
    </source>
</evidence>
<sequence length="155" mass="15997">MVRAMSLISSPQSTFCTKATGPISAMRLMLIWRSSVSVRGPKDSSKMRMIAASSSLRRLLPGASGAGGDGWRGALAGAFPISALASPAIRLSCCTCRVSALISASKERSGICSGMSDPAGPAGNGFMLFLLLRQLGSCPNRLRESIGPTGPPPRG</sequence>
<proteinExistence type="predicted"/>
<organism evidence="1 2">
    <name type="scientific">Herbaspirillum seropedicae (strain SmR1)</name>
    <dbReference type="NCBI Taxonomy" id="757424"/>
    <lineage>
        <taxon>Bacteria</taxon>
        <taxon>Pseudomonadati</taxon>
        <taxon>Pseudomonadota</taxon>
        <taxon>Betaproteobacteria</taxon>
        <taxon>Burkholderiales</taxon>
        <taxon>Oxalobacteraceae</taxon>
        <taxon>Herbaspirillum</taxon>
    </lineage>
</organism>
<dbReference type="HOGENOM" id="CLU_1693103_0_0_4"/>
<keyword evidence="2" id="KW-1185">Reference proteome</keyword>
<dbReference type="AlphaFoldDB" id="D8ITT7"/>
<gene>
    <name evidence="1" type="ordered locus">Hsero_0048</name>
</gene>
<name>D8ITT7_HERSS</name>